<evidence type="ECO:0008006" key="4">
    <source>
        <dbReference type="Google" id="ProtNLM"/>
    </source>
</evidence>
<sequence length="113" mass="12610">MVRAWSANFCYAGGVIEELAIWVIISGLPIKYYDNRVLSYIGYHIGKTVKVDKNTISREIGKYARLFGHSTSGCSDKKAPQTEVKGNTNIEEKPQGNNVREKVDTTTGPWMVV</sequence>
<proteinExistence type="predicted"/>
<evidence type="ECO:0000313" key="3">
    <source>
        <dbReference type="Proteomes" id="UP001058974"/>
    </source>
</evidence>
<protein>
    <recommendedName>
        <fullName evidence="4">DUF4283 domain-containing protein</fullName>
    </recommendedName>
</protein>
<evidence type="ECO:0000313" key="2">
    <source>
        <dbReference type="EMBL" id="KAI5435238.1"/>
    </source>
</evidence>
<feature type="compositionally biased region" description="Basic and acidic residues" evidence="1">
    <location>
        <begin position="90"/>
        <end position="104"/>
    </location>
</feature>
<accession>A0A9D4Y913</accession>
<reference evidence="2 3" key="1">
    <citation type="journal article" date="2022" name="Nat. Genet.">
        <title>Improved pea reference genome and pan-genome highlight genomic features and evolutionary characteristics.</title>
        <authorList>
            <person name="Yang T."/>
            <person name="Liu R."/>
            <person name="Luo Y."/>
            <person name="Hu S."/>
            <person name="Wang D."/>
            <person name="Wang C."/>
            <person name="Pandey M.K."/>
            <person name="Ge S."/>
            <person name="Xu Q."/>
            <person name="Li N."/>
            <person name="Li G."/>
            <person name="Huang Y."/>
            <person name="Saxena R.K."/>
            <person name="Ji Y."/>
            <person name="Li M."/>
            <person name="Yan X."/>
            <person name="He Y."/>
            <person name="Liu Y."/>
            <person name="Wang X."/>
            <person name="Xiang C."/>
            <person name="Varshney R.K."/>
            <person name="Ding H."/>
            <person name="Gao S."/>
            <person name="Zong X."/>
        </authorList>
    </citation>
    <scope>NUCLEOTIDE SEQUENCE [LARGE SCALE GENOMIC DNA]</scope>
    <source>
        <strain evidence="2 3">cv. Zhongwan 6</strain>
    </source>
</reference>
<gene>
    <name evidence="2" type="ORF">KIW84_021886</name>
</gene>
<name>A0A9D4Y913_PEA</name>
<evidence type="ECO:0000256" key="1">
    <source>
        <dbReference type="SAM" id="MobiDB-lite"/>
    </source>
</evidence>
<keyword evidence="3" id="KW-1185">Reference proteome</keyword>
<dbReference type="EMBL" id="JAMSHJ010000002">
    <property type="protein sequence ID" value="KAI5435238.1"/>
    <property type="molecule type" value="Genomic_DNA"/>
</dbReference>
<dbReference type="PANTHER" id="PTHR31286:SF99">
    <property type="entry name" value="DUF4283 DOMAIN-CONTAINING PROTEIN"/>
    <property type="match status" value="1"/>
</dbReference>
<feature type="region of interest" description="Disordered" evidence="1">
    <location>
        <begin position="71"/>
        <end position="113"/>
    </location>
</feature>
<dbReference type="Gramene" id="Psat02G0188600-T1">
    <property type="protein sequence ID" value="KAI5435238.1"/>
    <property type="gene ID" value="KIW84_021886"/>
</dbReference>
<dbReference type="AlphaFoldDB" id="A0A9D4Y913"/>
<organism evidence="2 3">
    <name type="scientific">Pisum sativum</name>
    <name type="common">Garden pea</name>
    <name type="synonym">Lathyrus oleraceus</name>
    <dbReference type="NCBI Taxonomy" id="3888"/>
    <lineage>
        <taxon>Eukaryota</taxon>
        <taxon>Viridiplantae</taxon>
        <taxon>Streptophyta</taxon>
        <taxon>Embryophyta</taxon>
        <taxon>Tracheophyta</taxon>
        <taxon>Spermatophyta</taxon>
        <taxon>Magnoliopsida</taxon>
        <taxon>eudicotyledons</taxon>
        <taxon>Gunneridae</taxon>
        <taxon>Pentapetalae</taxon>
        <taxon>rosids</taxon>
        <taxon>fabids</taxon>
        <taxon>Fabales</taxon>
        <taxon>Fabaceae</taxon>
        <taxon>Papilionoideae</taxon>
        <taxon>50 kb inversion clade</taxon>
        <taxon>NPAAA clade</taxon>
        <taxon>Hologalegina</taxon>
        <taxon>IRL clade</taxon>
        <taxon>Fabeae</taxon>
        <taxon>Lathyrus</taxon>
    </lineage>
</organism>
<dbReference type="PANTHER" id="PTHR31286">
    <property type="entry name" value="GLYCINE-RICH CELL WALL STRUCTURAL PROTEIN 1.8-LIKE"/>
    <property type="match status" value="1"/>
</dbReference>
<comment type="caution">
    <text evidence="2">The sequence shown here is derived from an EMBL/GenBank/DDBJ whole genome shotgun (WGS) entry which is preliminary data.</text>
</comment>
<dbReference type="Proteomes" id="UP001058974">
    <property type="component" value="Chromosome 2"/>
</dbReference>
<dbReference type="InterPro" id="IPR040256">
    <property type="entry name" value="At4g02000-like"/>
</dbReference>